<dbReference type="EMBL" id="CAKXAJ010025832">
    <property type="protein sequence ID" value="CAH2244523.1"/>
    <property type="molecule type" value="Genomic_DNA"/>
</dbReference>
<sequence>MQLSPPVLFTRVWYEAAKAIISSEERVAVSSALLLTSTAITNPPAQRGDDGQIIPLGEASSSSGLLHAIYDGRRCVELVILKDLYLLSQS</sequence>
<dbReference type="AlphaFoldDB" id="A0A8S4S574"/>
<proteinExistence type="predicted"/>
<dbReference type="Proteomes" id="UP000838756">
    <property type="component" value="Unassembled WGS sequence"/>
</dbReference>
<name>A0A8S4S574_9NEOP</name>
<gene>
    <name evidence="1" type="primary">jg7676</name>
    <name evidence="1" type="ORF">PAEG_LOCUS20462</name>
</gene>
<evidence type="ECO:0000313" key="1">
    <source>
        <dbReference type="EMBL" id="CAH2244523.1"/>
    </source>
</evidence>
<protein>
    <submittedName>
        <fullName evidence="1">Jg7676 protein</fullName>
    </submittedName>
</protein>
<organism evidence="1 2">
    <name type="scientific">Pararge aegeria aegeria</name>
    <dbReference type="NCBI Taxonomy" id="348720"/>
    <lineage>
        <taxon>Eukaryota</taxon>
        <taxon>Metazoa</taxon>
        <taxon>Ecdysozoa</taxon>
        <taxon>Arthropoda</taxon>
        <taxon>Hexapoda</taxon>
        <taxon>Insecta</taxon>
        <taxon>Pterygota</taxon>
        <taxon>Neoptera</taxon>
        <taxon>Endopterygota</taxon>
        <taxon>Lepidoptera</taxon>
        <taxon>Glossata</taxon>
        <taxon>Ditrysia</taxon>
        <taxon>Papilionoidea</taxon>
        <taxon>Nymphalidae</taxon>
        <taxon>Satyrinae</taxon>
        <taxon>Satyrini</taxon>
        <taxon>Parargina</taxon>
        <taxon>Pararge</taxon>
    </lineage>
</organism>
<accession>A0A8S4S574</accession>
<evidence type="ECO:0000313" key="2">
    <source>
        <dbReference type="Proteomes" id="UP000838756"/>
    </source>
</evidence>
<comment type="caution">
    <text evidence="1">The sequence shown here is derived from an EMBL/GenBank/DDBJ whole genome shotgun (WGS) entry which is preliminary data.</text>
</comment>
<reference evidence="1" key="1">
    <citation type="submission" date="2022-03" db="EMBL/GenBank/DDBJ databases">
        <authorList>
            <person name="Lindestad O."/>
        </authorList>
    </citation>
    <scope>NUCLEOTIDE SEQUENCE</scope>
</reference>
<keyword evidence="2" id="KW-1185">Reference proteome</keyword>
<dbReference type="OrthoDB" id="6617753at2759"/>